<feature type="transmembrane region" description="Helical" evidence="1">
    <location>
        <begin position="705"/>
        <end position="727"/>
    </location>
</feature>
<organism evidence="4 5">
    <name type="scientific">Coemansia guatemalensis</name>
    <dbReference type="NCBI Taxonomy" id="2761395"/>
    <lineage>
        <taxon>Eukaryota</taxon>
        <taxon>Fungi</taxon>
        <taxon>Fungi incertae sedis</taxon>
        <taxon>Zoopagomycota</taxon>
        <taxon>Kickxellomycotina</taxon>
        <taxon>Kickxellomycetes</taxon>
        <taxon>Kickxellales</taxon>
        <taxon>Kickxellaceae</taxon>
        <taxon>Coemansia</taxon>
    </lineage>
</organism>
<dbReference type="Proteomes" id="UP001140094">
    <property type="component" value="Unassembled WGS sequence"/>
</dbReference>
<feature type="transmembrane region" description="Helical" evidence="1">
    <location>
        <begin position="614"/>
        <end position="633"/>
    </location>
</feature>
<feature type="transmembrane region" description="Helical" evidence="1">
    <location>
        <begin position="490"/>
        <end position="509"/>
    </location>
</feature>
<dbReference type="Pfam" id="PF00149">
    <property type="entry name" value="Metallophos"/>
    <property type="match status" value="1"/>
</dbReference>
<keyword evidence="5" id="KW-1185">Reference proteome</keyword>
<dbReference type="Gene3D" id="3.60.21.10">
    <property type="match status" value="1"/>
</dbReference>
<accession>A0A9W8HUX4</accession>
<evidence type="ECO:0000313" key="5">
    <source>
        <dbReference type="Proteomes" id="UP001140094"/>
    </source>
</evidence>
<dbReference type="InterPro" id="IPR056229">
    <property type="entry name" value="Ig_TMM62"/>
</dbReference>
<protein>
    <recommendedName>
        <fullName evidence="6">Calcineurin-like phosphoesterase domain-containing protein</fullName>
    </recommendedName>
</protein>
<dbReference type="OrthoDB" id="45365at2759"/>
<keyword evidence="1" id="KW-1133">Transmembrane helix</keyword>
<dbReference type="GO" id="GO:0016787">
    <property type="term" value="F:hydrolase activity"/>
    <property type="evidence" value="ECO:0007669"/>
    <property type="project" value="InterPro"/>
</dbReference>
<dbReference type="PANTHER" id="PTHR14795:SF0">
    <property type="entry name" value="TRANSMEMBRANE PROTEIN 62"/>
    <property type="match status" value="1"/>
</dbReference>
<evidence type="ECO:0000256" key="1">
    <source>
        <dbReference type="SAM" id="Phobius"/>
    </source>
</evidence>
<evidence type="ECO:0000259" key="3">
    <source>
        <dbReference type="Pfam" id="PF24384"/>
    </source>
</evidence>
<dbReference type="PANTHER" id="PTHR14795">
    <property type="entry name" value="HELICASE RELATED"/>
    <property type="match status" value="1"/>
</dbReference>
<feature type="domain" description="TMEM62 Ig-like" evidence="3">
    <location>
        <begin position="349"/>
        <end position="465"/>
    </location>
</feature>
<name>A0A9W8HUX4_9FUNG</name>
<feature type="transmembrane region" description="Helical" evidence="1">
    <location>
        <begin position="680"/>
        <end position="699"/>
    </location>
</feature>
<dbReference type="InterPro" id="IPR029052">
    <property type="entry name" value="Metallo-depent_PP-like"/>
</dbReference>
<dbReference type="AlphaFoldDB" id="A0A9W8HUX4"/>
<dbReference type="EMBL" id="JANBUO010000419">
    <property type="protein sequence ID" value="KAJ2804266.1"/>
    <property type="molecule type" value="Genomic_DNA"/>
</dbReference>
<dbReference type="PROSITE" id="PS51257">
    <property type="entry name" value="PROKAR_LIPOPROTEIN"/>
    <property type="match status" value="1"/>
</dbReference>
<dbReference type="InterPro" id="IPR004843">
    <property type="entry name" value="Calcineurin-like_PHP"/>
</dbReference>
<keyword evidence="1" id="KW-0472">Membrane</keyword>
<feature type="domain" description="Calcineurin-like phosphoesterase" evidence="2">
    <location>
        <begin position="68"/>
        <end position="276"/>
    </location>
</feature>
<feature type="transmembrane region" description="Helical" evidence="1">
    <location>
        <begin position="548"/>
        <end position="568"/>
    </location>
</feature>
<dbReference type="Pfam" id="PF24384">
    <property type="entry name" value="Ig_TMM62"/>
    <property type="match status" value="1"/>
</dbReference>
<dbReference type="SUPFAM" id="SSF56300">
    <property type="entry name" value="Metallo-dependent phosphatases"/>
    <property type="match status" value="1"/>
</dbReference>
<feature type="transmembrane region" description="Helical" evidence="1">
    <location>
        <begin position="639"/>
        <end position="660"/>
    </location>
</feature>
<evidence type="ECO:0008006" key="6">
    <source>
        <dbReference type="Google" id="ProtNLM"/>
    </source>
</evidence>
<feature type="transmembrane region" description="Helical" evidence="1">
    <location>
        <begin position="588"/>
        <end position="607"/>
    </location>
</feature>
<reference evidence="4" key="1">
    <citation type="submission" date="2022-07" db="EMBL/GenBank/DDBJ databases">
        <title>Phylogenomic reconstructions and comparative analyses of Kickxellomycotina fungi.</title>
        <authorList>
            <person name="Reynolds N.K."/>
            <person name="Stajich J.E."/>
            <person name="Barry K."/>
            <person name="Grigoriev I.V."/>
            <person name="Crous P."/>
            <person name="Smith M.E."/>
        </authorList>
    </citation>
    <scope>NUCLEOTIDE SEQUENCE</scope>
    <source>
        <strain evidence="4">NRRL 1565</strain>
    </source>
</reference>
<sequence length="761" mass="84171">MHRAANSLGLVLVTLACWLYAYHLYVDANRSLYAEASDKRPAASANVPPSGPIASGPAMDDSSDGILTFVHASDLHISKYVPQGGLVHFQHFLHTALPLISPRLAVVTGDLTDGKDRQRLLSQQQIDEWRAYEHALDAANVTTRFNGSFYRDQRGNHDCFNILDEQASENLYSAHSAVRDSSGYLLKIREPFGEYAFVASDACPRHGFARPLNFFGALDASAMALLEQRLDAARNANHTFLLNHYPVSTTVYGRHSRPFAELVRGVSVVLCGHLHELVGGLGAQLQAFRAREGYWELELGDMKEHAVYRVYAVDNDLISFVDVTLPLAPLPLPNPKLLDAVPPPAPIAHPPVVLVTNPKDARYLLPAHEPLHRMRNSRFIRMLIWADQPIKSVEVRIDGVLHPHAAEYRGKEYSVENAAPDELVKIPLWTAPWDPTIFEDGRVHQIEVTAIDAAGKRGYSHTPFTLGDTAMPLDNGARGGWIMRQNFADMFRISGTASYLLMSVCLLLVPRIWFVMQKDPVAWVTSRAILHHQDHAHAMQLQRLVLRALRGGSILTAVKPALALVAARTKFLVLSQFTAQVCLAGVPWLFWPAYFFAMSIAVLPLFVGRLIPSAPAVLGSVYTYGIFIAGEWSPLLDSWTYALATICSLGVLLLYLAVAVTPPSLFYSCSGTVPWYQRRLIRYAMATFVVVYLGLPTLMTAYAYGWISIMLGFGKAWLLIAACLALYRIDWQKHGAPSHGLFPQPSSPAAISRSSSSSSFM</sequence>
<keyword evidence="1" id="KW-0812">Transmembrane</keyword>
<evidence type="ECO:0000259" key="2">
    <source>
        <dbReference type="Pfam" id="PF00149"/>
    </source>
</evidence>
<evidence type="ECO:0000313" key="4">
    <source>
        <dbReference type="EMBL" id="KAJ2804266.1"/>
    </source>
</evidence>
<comment type="caution">
    <text evidence="4">The sequence shown here is derived from an EMBL/GenBank/DDBJ whole genome shotgun (WGS) entry which is preliminary data.</text>
</comment>
<gene>
    <name evidence="4" type="ORF">H4R20_002573</name>
</gene>
<proteinExistence type="predicted"/>